<protein>
    <submittedName>
        <fullName evidence="1">Uncharacterized protein</fullName>
    </submittedName>
</protein>
<gene>
    <name evidence="1" type="ordered locus">MHLP_01100</name>
</gene>
<reference evidence="2" key="2">
    <citation type="submission" date="2012-07" db="EMBL/GenBank/DDBJ databases">
        <title>Complete genome sequence of 'Candidatus Mycoplasma haemolamae'.</title>
        <authorList>
            <person name="Guimaraes A.M.S."/>
            <person name="Toth B."/>
            <person name="Santos A.P."/>
            <person name="Nascimento N.C."/>
            <person name="Sojka J.E."/>
            <person name="Messick J.B."/>
        </authorList>
    </citation>
    <scope>NUCLEOTIDE SEQUENCE [LARGE SCALE GENOMIC DNA]</scope>
    <source>
        <strain evidence="2">Purdue</strain>
    </source>
</reference>
<evidence type="ECO:0000313" key="1">
    <source>
        <dbReference type="EMBL" id="AFO51800.1"/>
    </source>
</evidence>
<dbReference type="STRING" id="1212765.MHLP_01100"/>
<dbReference type="AlphaFoldDB" id="I7B953"/>
<dbReference type="KEGG" id="mhl:MHLP_01100"/>
<organism evidence="1 2">
    <name type="scientific">Mycoplasma haematolamae (strain Purdue)</name>
    <dbReference type="NCBI Taxonomy" id="1212765"/>
    <lineage>
        <taxon>Bacteria</taxon>
        <taxon>Bacillati</taxon>
        <taxon>Mycoplasmatota</taxon>
        <taxon>Mollicutes</taxon>
        <taxon>Mycoplasmataceae</taxon>
        <taxon>Mycoplasma</taxon>
    </lineage>
</organism>
<dbReference type="HOGENOM" id="CLU_136753_0_0_14"/>
<sequence length="166" mass="18341">MFKEALFGAAGLGIVGGTGAAVIVPVVNSSTEEARSLPTHTQLATQTEDKDMKYLGKGVYFRTSVVKGGVTTTRYLQCAPKEGHYAYFRFQDKDREKKAELVCEYTTTKKDISKTTEEFEQNKISLGCREIEDYGTNKQFQCDVTAVKDIQLGGAINGSNIVFTWN</sequence>
<keyword evidence="2" id="KW-1185">Reference proteome</keyword>
<accession>I7B953</accession>
<dbReference type="EMBL" id="CP003731">
    <property type="protein sequence ID" value="AFO51800.1"/>
    <property type="molecule type" value="Genomic_DNA"/>
</dbReference>
<dbReference type="PATRIC" id="fig|1212765.3.peg.249"/>
<evidence type="ECO:0000313" key="2">
    <source>
        <dbReference type="Proteomes" id="UP000006502"/>
    </source>
</evidence>
<name>I7B953_MYCHA</name>
<reference evidence="1 2" key="1">
    <citation type="journal article" date="2012" name="J. Bacteriol.">
        <title>Genome Sequence of "Candidatus Mycoplasma haemolamae" Strain Purdue, a Red Blood Cell Pathogen of Alpacas (Vicugna pacos) and Llamas (Lama glama).</title>
        <authorList>
            <person name="Guimaraes A.M."/>
            <person name="Toth B."/>
            <person name="Santos A.P."/>
            <person name="do Nascimento N.C."/>
            <person name="Kritchevsky J.E."/>
            <person name="Messick J.B."/>
        </authorList>
    </citation>
    <scope>NUCLEOTIDE SEQUENCE [LARGE SCALE GENOMIC DNA]</scope>
    <source>
        <strain evidence="1 2">Purdue</strain>
    </source>
</reference>
<dbReference type="Proteomes" id="UP000006502">
    <property type="component" value="Chromosome"/>
</dbReference>
<proteinExistence type="predicted"/>